<dbReference type="InterPro" id="IPR010917">
    <property type="entry name" value="TonB_rcpt_CS"/>
</dbReference>
<evidence type="ECO:0000313" key="14">
    <source>
        <dbReference type="EMBL" id="MEO3682371.1"/>
    </source>
</evidence>
<dbReference type="PROSITE" id="PS01156">
    <property type="entry name" value="TONB_DEPENDENT_REC_2"/>
    <property type="match status" value="1"/>
</dbReference>
<evidence type="ECO:0000256" key="3">
    <source>
        <dbReference type="ARBA" id="ARBA00022452"/>
    </source>
</evidence>
<protein>
    <submittedName>
        <fullName evidence="14">TonB-dependent receptor</fullName>
    </submittedName>
</protein>
<comment type="subcellular location">
    <subcellularLocation>
        <location evidence="1 9">Cell outer membrane</location>
        <topology evidence="1 9">Multi-pass membrane protein</topology>
    </subcellularLocation>
</comment>
<keyword evidence="3 9" id="KW-1134">Transmembrane beta strand</keyword>
<evidence type="ECO:0000256" key="9">
    <source>
        <dbReference type="PROSITE-ProRule" id="PRU01360"/>
    </source>
</evidence>
<sequence length="708" mass="78456">MQTIKLTNNAPWAYSSIALAVTLAITPQVRAESNDIQNNQGVEHVKVQGQQTTHKDLLGSAENLLKKQGVDFSEAGGVSALPILNGMMGDRIKILIDGSDITSSCANQMNPPLSYVSANQISSTQVVAGVSPVSAGGDNIAGVIKISSLNPLFTDSDAVTWHSGNVSSGYRSTDDAFLAGVNATVASKTLSFSYQGSFEDANSYTDGHGDKVLDTLYQSQNHALTAAWQDETQQIAIKLTHQHIPYQGFANQYMDMTNNDSYGALVRYQRSLENDAEFTAQANWHSVEHEMGFFTDEKTGKMPMETKGKDYSYQLHWQLPISSDSTLLIGQEYYVYQLDDTWPAIEGSSMMGPNDYVNINDGKRQRAALYGEWQHTLNSRWWLSAGVRYEYVSTNAAEVQPYNTMAMMGMTNVNAIAADEFNSLYRKRNDNIIDATLLARYQLSDTEVIEVGLARKSRAPNLYERYSWGQSTMATTMIGWFGDGNGYIGNPNLNAETAHTLSTAYKLVQDDLAFSATAWYSKINDYIDADEVGSFNKTPMTNTRRNILQFTNVNATLFGARIDAEYQLAENRSGKWLMVANATATHGERDNGDEPLYQIKPLQTELALHQELGDWKNSLSWQWVASKDRVDSQRLENTTNSYSLLNLSSSIQWQGATMTVAVKNLLDEYYQLPLGGVSIAQYKTDNSNGFEQIAGAGRSLELNINYAF</sequence>
<keyword evidence="7 9" id="KW-0472">Membrane</keyword>
<proteinExistence type="inferred from homology"/>
<keyword evidence="4 9" id="KW-0812">Transmembrane</keyword>
<dbReference type="InterPro" id="IPR037066">
    <property type="entry name" value="Plug_dom_sf"/>
</dbReference>
<comment type="similarity">
    <text evidence="9 11">Belongs to the TonB-dependent receptor family.</text>
</comment>
<accession>A0ABV0FNG2</accession>
<name>A0ABV0FNG2_9GAMM</name>
<dbReference type="PANTHER" id="PTHR30069:SF49">
    <property type="entry name" value="OUTER MEMBRANE PROTEIN C"/>
    <property type="match status" value="1"/>
</dbReference>
<gene>
    <name evidence="14" type="ORF">ABHN84_08710</name>
</gene>
<dbReference type="Gene3D" id="2.40.170.20">
    <property type="entry name" value="TonB-dependent receptor, beta-barrel domain"/>
    <property type="match status" value="1"/>
</dbReference>
<keyword evidence="15" id="KW-1185">Reference proteome</keyword>
<reference evidence="14 15" key="1">
    <citation type="submission" date="2024-05" db="EMBL/GenBank/DDBJ databases">
        <title>Genome sequencing of Marine Estuary Bacteria, Shewanella vesiculosa and S. baltica, and Pseudomonas syringae.</title>
        <authorList>
            <person name="Gurung A."/>
            <person name="Maclea K.S."/>
        </authorList>
    </citation>
    <scope>NUCLEOTIDE SEQUENCE [LARGE SCALE GENOMIC DNA]</scope>
    <source>
        <strain evidence="14 15">1A</strain>
    </source>
</reference>
<dbReference type="EMBL" id="JBDPZN010000002">
    <property type="protein sequence ID" value="MEO3682371.1"/>
    <property type="molecule type" value="Genomic_DNA"/>
</dbReference>
<keyword evidence="2 9" id="KW-0813">Transport</keyword>
<dbReference type="InterPro" id="IPR039426">
    <property type="entry name" value="TonB-dep_rcpt-like"/>
</dbReference>
<keyword evidence="6 11" id="KW-0798">TonB box</keyword>
<dbReference type="Proteomes" id="UP001477278">
    <property type="component" value="Unassembled WGS sequence"/>
</dbReference>
<keyword evidence="5" id="KW-0732">Signal</keyword>
<dbReference type="PANTHER" id="PTHR30069">
    <property type="entry name" value="TONB-DEPENDENT OUTER MEMBRANE RECEPTOR"/>
    <property type="match status" value="1"/>
</dbReference>
<keyword evidence="8 9" id="KW-0998">Cell outer membrane</keyword>
<evidence type="ECO:0000259" key="12">
    <source>
        <dbReference type="Pfam" id="PF00593"/>
    </source>
</evidence>
<dbReference type="InterPro" id="IPR036942">
    <property type="entry name" value="Beta-barrel_TonB_sf"/>
</dbReference>
<dbReference type="Pfam" id="PF00593">
    <property type="entry name" value="TonB_dep_Rec_b-barrel"/>
    <property type="match status" value="1"/>
</dbReference>
<evidence type="ECO:0000256" key="4">
    <source>
        <dbReference type="ARBA" id="ARBA00022692"/>
    </source>
</evidence>
<feature type="domain" description="TonB-dependent receptor-like beta-barrel" evidence="12">
    <location>
        <begin position="214"/>
        <end position="665"/>
    </location>
</feature>
<dbReference type="InterPro" id="IPR012910">
    <property type="entry name" value="Plug_dom"/>
</dbReference>
<organism evidence="14 15">
    <name type="scientific">Shewanella vesiculosa</name>
    <dbReference type="NCBI Taxonomy" id="518738"/>
    <lineage>
        <taxon>Bacteria</taxon>
        <taxon>Pseudomonadati</taxon>
        <taxon>Pseudomonadota</taxon>
        <taxon>Gammaproteobacteria</taxon>
        <taxon>Alteromonadales</taxon>
        <taxon>Shewanellaceae</taxon>
        <taxon>Shewanella</taxon>
    </lineage>
</organism>
<evidence type="ECO:0000256" key="11">
    <source>
        <dbReference type="RuleBase" id="RU003357"/>
    </source>
</evidence>
<evidence type="ECO:0000259" key="13">
    <source>
        <dbReference type="Pfam" id="PF07715"/>
    </source>
</evidence>
<evidence type="ECO:0000256" key="1">
    <source>
        <dbReference type="ARBA" id="ARBA00004571"/>
    </source>
</evidence>
<evidence type="ECO:0000313" key="15">
    <source>
        <dbReference type="Proteomes" id="UP001477278"/>
    </source>
</evidence>
<evidence type="ECO:0000256" key="10">
    <source>
        <dbReference type="PROSITE-ProRule" id="PRU10144"/>
    </source>
</evidence>
<dbReference type="SUPFAM" id="SSF56935">
    <property type="entry name" value="Porins"/>
    <property type="match status" value="1"/>
</dbReference>
<evidence type="ECO:0000256" key="8">
    <source>
        <dbReference type="ARBA" id="ARBA00023237"/>
    </source>
</evidence>
<evidence type="ECO:0000256" key="5">
    <source>
        <dbReference type="ARBA" id="ARBA00022729"/>
    </source>
</evidence>
<comment type="caution">
    <text evidence="14">The sequence shown here is derived from an EMBL/GenBank/DDBJ whole genome shotgun (WGS) entry which is preliminary data.</text>
</comment>
<feature type="domain" description="TonB-dependent receptor plug" evidence="13">
    <location>
        <begin position="63"/>
        <end position="143"/>
    </location>
</feature>
<evidence type="ECO:0000256" key="7">
    <source>
        <dbReference type="ARBA" id="ARBA00023136"/>
    </source>
</evidence>
<keyword evidence="14" id="KW-0675">Receptor</keyword>
<dbReference type="Gene3D" id="2.170.130.10">
    <property type="entry name" value="TonB-dependent receptor, plug domain"/>
    <property type="match status" value="1"/>
</dbReference>
<evidence type="ECO:0000256" key="2">
    <source>
        <dbReference type="ARBA" id="ARBA00022448"/>
    </source>
</evidence>
<dbReference type="RefSeq" id="WP_347690100.1">
    <property type="nucleotide sequence ID" value="NZ_JBDPZN010000002.1"/>
</dbReference>
<evidence type="ECO:0000256" key="6">
    <source>
        <dbReference type="ARBA" id="ARBA00023077"/>
    </source>
</evidence>
<dbReference type="InterPro" id="IPR000531">
    <property type="entry name" value="Beta-barrel_TonB"/>
</dbReference>
<feature type="short sequence motif" description="TonB C-terminal box" evidence="10">
    <location>
        <begin position="691"/>
        <end position="708"/>
    </location>
</feature>
<dbReference type="Pfam" id="PF07715">
    <property type="entry name" value="Plug"/>
    <property type="match status" value="1"/>
</dbReference>
<dbReference type="PROSITE" id="PS52016">
    <property type="entry name" value="TONB_DEPENDENT_REC_3"/>
    <property type="match status" value="1"/>
</dbReference>